<dbReference type="PaxDb" id="4113-PGSC0003DMT400088420"/>
<evidence type="ECO:0000313" key="4">
    <source>
        <dbReference type="Proteomes" id="UP000011115"/>
    </source>
</evidence>
<feature type="domain" description="DUF4283" evidence="2">
    <location>
        <begin position="66"/>
        <end position="154"/>
    </location>
</feature>
<protein>
    <submittedName>
        <fullName evidence="3">DNA/RNA binding protein</fullName>
    </submittedName>
</protein>
<dbReference type="HOGENOM" id="CLU_497323_0_0_1"/>
<dbReference type="STRING" id="4113.M1DFX9"/>
<organism evidence="3 4">
    <name type="scientific">Solanum tuberosum</name>
    <name type="common">Potato</name>
    <dbReference type="NCBI Taxonomy" id="4113"/>
    <lineage>
        <taxon>Eukaryota</taxon>
        <taxon>Viridiplantae</taxon>
        <taxon>Streptophyta</taxon>
        <taxon>Embryophyta</taxon>
        <taxon>Tracheophyta</taxon>
        <taxon>Spermatophyta</taxon>
        <taxon>Magnoliopsida</taxon>
        <taxon>eudicotyledons</taxon>
        <taxon>Gunneridae</taxon>
        <taxon>Pentapetalae</taxon>
        <taxon>asterids</taxon>
        <taxon>lamiids</taxon>
        <taxon>Solanales</taxon>
        <taxon>Solanaceae</taxon>
        <taxon>Solanoideae</taxon>
        <taxon>Solaneae</taxon>
        <taxon>Solanum</taxon>
    </lineage>
</organism>
<dbReference type="EnsemblPlants" id="PGSC0003DMT400088420">
    <property type="protein sequence ID" value="PGSC0003DMT400088420"/>
    <property type="gene ID" value="PGSC0003DMG400037991"/>
</dbReference>
<dbReference type="InterPro" id="IPR040256">
    <property type="entry name" value="At4g02000-like"/>
</dbReference>
<evidence type="ECO:0000256" key="1">
    <source>
        <dbReference type="SAM" id="MobiDB-lite"/>
    </source>
</evidence>
<dbReference type="eggNOG" id="KOG1075">
    <property type="taxonomic scope" value="Eukaryota"/>
</dbReference>
<dbReference type="PANTHER" id="PTHR31286:SF179">
    <property type="entry name" value="RNASE H TYPE-1 DOMAIN-CONTAINING PROTEIN"/>
    <property type="match status" value="1"/>
</dbReference>
<feature type="compositionally biased region" description="Polar residues" evidence="1">
    <location>
        <begin position="405"/>
        <end position="417"/>
    </location>
</feature>
<evidence type="ECO:0000259" key="2">
    <source>
        <dbReference type="Pfam" id="PF14111"/>
    </source>
</evidence>
<accession>M1DFX9</accession>
<keyword evidence="4" id="KW-1185">Reference proteome</keyword>
<sequence length="548" mass="62618">MAAGHPLPDGVGQIQGLPEGNKTSYAHTLMAPKTTQHNIGIKPLTYLHGEPKLVWEEDEVLQMIINEDLQYAVIGKFSYGWPDIHELRKLIPKQCGLRGEVNIGLLSSRYVLIRASLLEDYVNLLSKPQFYITHNNWSYPMRTLKWDPLFNPEEETTTAIAWISFPALPPNFFGKDTIFSMAAAVGRPLQVDLATQNKTRPSCARVKVEVDLLGEFPKRINIGVRKKSGEVMDKWVAIKYDYIPKYCKTCKLQGHNEEDCYVIHPELFTQEEQKEETEKEQKKKEDKGTRVTLEEGKRLRGKNQEHCARGMEGKDNKIAEREFTEQGRRTGNNRHFQYQRRKPELVWNPKSQQGRKSEVETNNKFGALEDTSPEHEEDYGEGLVDKQETHIQNEIWDKPRDNDRGTFNSNSQKGDQINDSEHKISSAETEPGSTASVTAIQQEKQGHNTLMDKGGINDKENVLSGMDASAFPSPKLHKHRPQELQEKQDTEEEEDMAANINAIGREGDLSPRQIELLKGRYGATRNNTLDMTYVNTKSRKVRLTYLDQ</sequence>
<feature type="compositionally biased region" description="Basic and acidic residues" evidence="1">
    <location>
        <begin position="276"/>
        <end position="292"/>
    </location>
</feature>
<dbReference type="Gramene" id="PGSC0003DMT400088420">
    <property type="protein sequence ID" value="PGSC0003DMT400088420"/>
    <property type="gene ID" value="PGSC0003DMG400037991"/>
</dbReference>
<feature type="region of interest" description="Disordered" evidence="1">
    <location>
        <begin position="271"/>
        <end position="292"/>
    </location>
</feature>
<dbReference type="AlphaFoldDB" id="M1DFX9"/>
<dbReference type="InParanoid" id="M1DFX9"/>
<name>M1DFX9_SOLTU</name>
<dbReference type="PANTHER" id="PTHR31286">
    <property type="entry name" value="GLYCINE-RICH CELL WALL STRUCTURAL PROTEIN 1.8-LIKE"/>
    <property type="match status" value="1"/>
</dbReference>
<dbReference type="Proteomes" id="UP000011115">
    <property type="component" value="Unassembled WGS sequence"/>
</dbReference>
<feature type="compositionally biased region" description="Basic and acidic residues" evidence="1">
    <location>
        <begin position="383"/>
        <end position="404"/>
    </location>
</feature>
<dbReference type="InterPro" id="IPR025558">
    <property type="entry name" value="DUF4283"/>
</dbReference>
<reference evidence="4" key="1">
    <citation type="journal article" date="2011" name="Nature">
        <title>Genome sequence and analysis of the tuber crop potato.</title>
        <authorList>
            <consortium name="The Potato Genome Sequencing Consortium"/>
        </authorList>
    </citation>
    <scope>NUCLEOTIDE SEQUENCE [LARGE SCALE GENOMIC DNA]</scope>
    <source>
        <strain evidence="4">cv. DM1-3 516 R44</strain>
    </source>
</reference>
<feature type="compositionally biased region" description="Basic and acidic residues" evidence="1">
    <location>
        <begin position="314"/>
        <end position="328"/>
    </location>
</feature>
<feature type="compositionally biased region" description="Polar residues" evidence="1">
    <location>
        <begin position="426"/>
        <end position="443"/>
    </location>
</feature>
<proteinExistence type="predicted"/>
<reference evidence="3" key="2">
    <citation type="submission" date="2015-06" db="UniProtKB">
        <authorList>
            <consortium name="EnsemblPlants"/>
        </authorList>
    </citation>
    <scope>IDENTIFICATION</scope>
    <source>
        <strain evidence="3">DM1-3 516 R44</strain>
    </source>
</reference>
<evidence type="ECO:0000313" key="3">
    <source>
        <dbReference type="EnsemblPlants" id="PGSC0003DMT400088420"/>
    </source>
</evidence>
<dbReference type="Pfam" id="PF14111">
    <property type="entry name" value="DUF4283"/>
    <property type="match status" value="1"/>
</dbReference>
<feature type="region of interest" description="Disordered" evidence="1">
    <location>
        <begin position="314"/>
        <end position="495"/>
    </location>
</feature>